<reference evidence="6 7" key="1">
    <citation type="submission" date="2016-11" db="EMBL/GenBank/DDBJ databases">
        <authorList>
            <person name="Jaros S."/>
            <person name="Januszkiewicz K."/>
            <person name="Wedrychowicz H."/>
        </authorList>
    </citation>
    <scope>NUCLEOTIDE SEQUENCE [LARGE SCALE GENOMIC DNA]</scope>
    <source>
        <strain evidence="6 7">DSM 46144</strain>
    </source>
</reference>
<keyword evidence="7" id="KW-1185">Reference proteome</keyword>
<dbReference type="Gene3D" id="3.40.50.620">
    <property type="entry name" value="HUPs"/>
    <property type="match status" value="2"/>
</dbReference>
<dbReference type="GO" id="GO:0004066">
    <property type="term" value="F:asparagine synthase (glutamine-hydrolyzing) activity"/>
    <property type="evidence" value="ECO:0007669"/>
    <property type="project" value="UniProtKB-EC"/>
</dbReference>
<evidence type="ECO:0000313" key="6">
    <source>
        <dbReference type="EMBL" id="SHN47902.1"/>
    </source>
</evidence>
<evidence type="ECO:0000256" key="3">
    <source>
        <dbReference type="ARBA" id="ARBA00022888"/>
    </source>
</evidence>
<comment type="pathway">
    <text evidence="1">Amino-acid biosynthesis; L-asparagine biosynthesis; L-asparagine from L-aspartate (L-Gln route): step 1/1.</text>
</comment>
<dbReference type="PANTHER" id="PTHR43284:SF1">
    <property type="entry name" value="ASPARAGINE SYNTHETASE"/>
    <property type="match status" value="1"/>
</dbReference>
<proteinExistence type="predicted"/>
<comment type="catalytic activity">
    <reaction evidence="4">
        <text>L-aspartate + L-glutamine + ATP + H2O = L-asparagine + L-glutamate + AMP + diphosphate + H(+)</text>
        <dbReference type="Rhea" id="RHEA:12228"/>
        <dbReference type="ChEBI" id="CHEBI:15377"/>
        <dbReference type="ChEBI" id="CHEBI:15378"/>
        <dbReference type="ChEBI" id="CHEBI:29985"/>
        <dbReference type="ChEBI" id="CHEBI:29991"/>
        <dbReference type="ChEBI" id="CHEBI:30616"/>
        <dbReference type="ChEBI" id="CHEBI:33019"/>
        <dbReference type="ChEBI" id="CHEBI:58048"/>
        <dbReference type="ChEBI" id="CHEBI:58359"/>
        <dbReference type="ChEBI" id="CHEBI:456215"/>
        <dbReference type="EC" id="6.3.5.4"/>
    </reaction>
</comment>
<dbReference type="Pfam" id="PF00733">
    <property type="entry name" value="Asn_synthase"/>
    <property type="match status" value="1"/>
</dbReference>
<dbReference type="EMBL" id="FRCS01000030">
    <property type="protein sequence ID" value="SHN47902.1"/>
    <property type="molecule type" value="Genomic_DNA"/>
</dbReference>
<evidence type="ECO:0000256" key="2">
    <source>
        <dbReference type="ARBA" id="ARBA00012737"/>
    </source>
</evidence>
<dbReference type="SUPFAM" id="SSF52402">
    <property type="entry name" value="Adenine nucleotide alpha hydrolases-like"/>
    <property type="match status" value="1"/>
</dbReference>
<accession>A0A1M7RP80</accession>
<dbReference type="STRING" id="134849.SAMN05443668_1305"/>
<dbReference type="Proteomes" id="UP000184440">
    <property type="component" value="Unassembled WGS sequence"/>
</dbReference>
<dbReference type="OrthoDB" id="7053173at2"/>
<keyword evidence="3" id="KW-0061">Asparagine biosynthesis</keyword>
<dbReference type="PANTHER" id="PTHR43284">
    <property type="entry name" value="ASPARAGINE SYNTHETASE (GLUTAMINE-HYDROLYZING)"/>
    <property type="match status" value="1"/>
</dbReference>
<dbReference type="RefSeq" id="WP_073266208.1">
    <property type="nucleotide sequence ID" value="NZ_FRCS01000030.1"/>
</dbReference>
<gene>
    <name evidence="6" type="ORF">SAMN05443668_1305</name>
</gene>
<evidence type="ECO:0000313" key="7">
    <source>
        <dbReference type="Proteomes" id="UP000184440"/>
    </source>
</evidence>
<protein>
    <recommendedName>
        <fullName evidence="2">asparagine synthase (glutamine-hydrolyzing)</fullName>
        <ecNumber evidence="2">6.3.5.4</ecNumber>
    </recommendedName>
</protein>
<sequence>MDFVLLPDTEAGEHVARLLNLKPGHRRVAHASGRPWIVGSWADDELLEAVSDRGVRLVVLGFTRVTAGRLDDLLRPVARLDDLDRVATRLPGSWFLFGSANGDVRAQGSVSGVHRLYHAEMAGVTVVANGPLALAELTGAGLDVVHVARHLLSPSPPWPLSEQSDWQGVEPVATDHYLELRRDSGARVVRWWRPPDPDTPVADAATVRDALTEAVALRTARGGTLSADLSGGMDSTSLCFLAASGPAELVTMRWGGRDLANDDAAWSARAAAKLPRARHVVIPPSEVPLNFAGLTTDRTDPEAPFAWIRGRAIMGLQARRLAELGSTVHLTGHGGDELFYALPMYDHTVIRQQPVRYLQTLRMHQALRRWSVPKTLRQLWDNRSYGRWLADAGRALGAPPTRQAIPCSDWGVAITLPPWATPDAVTTMRDALLGSAHTCAPLHPLRGQHVVLQTVRECGASIRQVNRLTSAHGVSWHAPYLDDRVVEAVLAVRIADRAEPRSYKAVLGAAMRGIVPPELLGRPSKAEYSADVYAGLKRHRPELLELCDGMRLAELGLVDAGMFRSAVLGLHPTSRTLIPLFRTLACETWLRSISASALGLAATPSTA</sequence>
<feature type="domain" description="Asparagine synthetase" evidence="5">
    <location>
        <begin position="207"/>
        <end position="591"/>
    </location>
</feature>
<dbReference type="EC" id="6.3.5.4" evidence="2"/>
<evidence type="ECO:0000256" key="4">
    <source>
        <dbReference type="ARBA" id="ARBA00048741"/>
    </source>
</evidence>
<name>A0A1M7RP80_9ACTN</name>
<evidence type="ECO:0000259" key="5">
    <source>
        <dbReference type="Pfam" id="PF00733"/>
    </source>
</evidence>
<dbReference type="InterPro" id="IPR014729">
    <property type="entry name" value="Rossmann-like_a/b/a_fold"/>
</dbReference>
<dbReference type="AlphaFoldDB" id="A0A1M7RP80"/>
<dbReference type="InterPro" id="IPR051786">
    <property type="entry name" value="ASN_synthetase/amidase"/>
</dbReference>
<dbReference type="GO" id="GO:0006529">
    <property type="term" value="P:asparagine biosynthetic process"/>
    <property type="evidence" value="ECO:0007669"/>
    <property type="project" value="UniProtKB-KW"/>
</dbReference>
<keyword evidence="3" id="KW-0028">Amino-acid biosynthesis</keyword>
<dbReference type="InterPro" id="IPR001962">
    <property type="entry name" value="Asn_synthase"/>
</dbReference>
<evidence type="ECO:0000256" key="1">
    <source>
        <dbReference type="ARBA" id="ARBA00005187"/>
    </source>
</evidence>
<organism evidence="6 7">
    <name type="scientific">Cryptosporangium aurantiacum</name>
    <dbReference type="NCBI Taxonomy" id="134849"/>
    <lineage>
        <taxon>Bacteria</taxon>
        <taxon>Bacillati</taxon>
        <taxon>Actinomycetota</taxon>
        <taxon>Actinomycetes</taxon>
        <taxon>Cryptosporangiales</taxon>
        <taxon>Cryptosporangiaceae</taxon>
        <taxon>Cryptosporangium</taxon>
    </lineage>
</organism>